<dbReference type="EMBL" id="JARKIB010000552">
    <property type="protein sequence ID" value="KAJ7700568.1"/>
    <property type="molecule type" value="Genomic_DNA"/>
</dbReference>
<evidence type="ECO:0000313" key="3">
    <source>
        <dbReference type="Proteomes" id="UP001215598"/>
    </source>
</evidence>
<accession>A0AAD7DVY8</accession>
<feature type="compositionally biased region" description="Basic residues" evidence="1">
    <location>
        <begin position="226"/>
        <end position="236"/>
    </location>
</feature>
<feature type="region of interest" description="Disordered" evidence="1">
    <location>
        <begin position="1033"/>
        <end position="1195"/>
    </location>
</feature>
<feature type="compositionally biased region" description="Low complexity" evidence="1">
    <location>
        <begin position="612"/>
        <end position="622"/>
    </location>
</feature>
<evidence type="ECO:0000313" key="2">
    <source>
        <dbReference type="EMBL" id="KAJ7700568.1"/>
    </source>
</evidence>
<feature type="compositionally biased region" description="Pro residues" evidence="1">
    <location>
        <begin position="419"/>
        <end position="480"/>
    </location>
</feature>
<keyword evidence="3" id="KW-1185">Reference proteome</keyword>
<proteinExistence type="predicted"/>
<feature type="region of interest" description="Disordered" evidence="1">
    <location>
        <begin position="1209"/>
        <end position="1332"/>
    </location>
</feature>
<sequence>MSYVAQGLRHNTSKAGGREEALPCGGQGGRAEAGGDRSRDRRLNWTAAQCGGKAAGLMRGGERRKRTLKGNPWIRSAFPAIGDLLDSDGGGLSRSDVSGMCRRACPTIGSLAKRVMLRWRIHLPPATIPHIANYTPNYTPNLNLKNAPMPAAKAANTNGGIPLRRSRRKAGTVEEDSTIADTTKPRKRSNPEQAGTVEEDSTIADTTKPRTRSNTKATTVPAAPKPFKKPARRAKGAGRSVPAGDGNGAGDEEEAPRGRSRKRATATATEDPAPRPLPRPRPRTLDAREDTADTQPDAPSLDSASADPFSMWRRPGNPQYQPPLVPLGLRGLRVDLTGEEGPSLDMFSIPAVVCVKREPEIDNLDIDLTGKEDLLEENPFASGSPRAQSAGPHSRVASPDQTRPPSRSHTVDAPRHYPATPPQRPAPPAPPAPAPAPAAPAPQPAPAPAPAPEPAPPTPAPAPPAPPAPAPDPPAHPPSPARSHRSSPSSEPSDSDDDYKRTEAEKKMMREKQRARNIPVDDPSDDDSEQDEQEFADDDVAMEIFKEEEGAGSKRGKGKAASKAKSSSVKSKAPAGKTSKTATAAGTSKAGAAARKSRKAKAKQAAEVGPTDADIAFEAAIASEDEDEEADDDGHPSGAKKRGPIPADTRRCVLDLTRPTLPKSKRLPPTLGLPPRYCTSLSAQPSRNRVKPQRGTCGKPSMRTNTPKQKKTRQKKKARTKTRQSRDAFVEACGDIDPKDTAAVLAHVPELAEWRKILVEKAVADARNKGTLRTKIQTEMKPAIQILHMLLESYNVYGFGYIIDTDGDASFLFGAGENFKEMRGTHNLALKRNVKDYEHIFGEIERRKRGQPALPPVALITREEASKRDIYRQDFSRILAGQLCSKLIASVDRFAHAADLLPNPDPKSFRMLWNVKFLDMVWRCRCRIENYPDKLEEQSFIIGLSTADSRIIRESTYHDFMPALQEANSGRATANVGPDDGEYLISPSCATIDVAFVDEKELLPEEQGEVPLVSTADSVLFYVRDSPAWQKTIGSAAKVAQRRGKGKGKEKEKERKAASPSPSRFRSPSPPARYPSPRPSVPPQRPPPNPSCRVDSREYPDERLDRPHFADPSDRLYPSDNGRWLDTAPPAEPQRYYPGPGLHDDRAYADNRATPPAAEPPRYYPGPGRERLVLYDRRPERDPRRHDDRFVYDHRPRDDRFVYDDRVVYRLPRDDRDDRRPHDDRFVYDRRPRDDRCPHDDRLVYDRRPHDDRDDRHPHDDRSSREERDRAKPTRVDDGEVAKPVKRARVNDGEAAGPSNKRQHTMESQEQATEAVQQQTEKPGEALPFPGRGVPVPGALPWPGPYRLCFWVKTNDTQEPRGSPDFYASHFVGTDQSTTADRCTYAFDPDGSWTSIPEWSTPAFASPGDEELLANFWPFSPFSFIAHKSNLPFWEAGVEFPIWTHRRNVEVRESELPFWDAGVQLPFWDAGVELLFWEMQRKLLSFEGREVTYLRNQNTTMKLEVVVPPKT</sequence>
<feature type="region of interest" description="Disordered" evidence="1">
    <location>
        <begin position="1"/>
        <end position="40"/>
    </location>
</feature>
<reference evidence="2" key="1">
    <citation type="submission" date="2023-03" db="EMBL/GenBank/DDBJ databases">
        <title>Massive genome expansion in bonnet fungi (Mycena s.s.) driven by repeated elements and novel gene families across ecological guilds.</title>
        <authorList>
            <consortium name="Lawrence Berkeley National Laboratory"/>
            <person name="Harder C.B."/>
            <person name="Miyauchi S."/>
            <person name="Viragh M."/>
            <person name="Kuo A."/>
            <person name="Thoen E."/>
            <person name="Andreopoulos B."/>
            <person name="Lu D."/>
            <person name="Skrede I."/>
            <person name="Drula E."/>
            <person name="Henrissat B."/>
            <person name="Morin E."/>
            <person name="Kohler A."/>
            <person name="Barry K."/>
            <person name="LaButti K."/>
            <person name="Morin E."/>
            <person name="Salamov A."/>
            <person name="Lipzen A."/>
            <person name="Mereny Z."/>
            <person name="Hegedus B."/>
            <person name="Baldrian P."/>
            <person name="Stursova M."/>
            <person name="Weitz H."/>
            <person name="Taylor A."/>
            <person name="Grigoriev I.V."/>
            <person name="Nagy L.G."/>
            <person name="Martin F."/>
            <person name="Kauserud H."/>
        </authorList>
    </citation>
    <scope>NUCLEOTIDE SEQUENCE</scope>
    <source>
        <strain evidence="2">CBHHK182m</strain>
    </source>
</reference>
<dbReference type="Proteomes" id="UP001215598">
    <property type="component" value="Unassembled WGS sequence"/>
</dbReference>
<feature type="compositionally biased region" description="Low complexity" evidence="1">
    <location>
        <begin position="563"/>
        <end position="594"/>
    </location>
</feature>
<feature type="region of interest" description="Disordered" evidence="1">
    <location>
        <begin position="150"/>
        <end position="323"/>
    </location>
</feature>
<feature type="compositionally biased region" description="Basic residues" evidence="1">
    <location>
        <begin position="708"/>
        <end position="723"/>
    </location>
</feature>
<feature type="compositionally biased region" description="Basic and acidic residues" evidence="1">
    <location>
        <begin position="498"/>
        <end position="514"/>
    </location>
</feature>
<feature type="compositionally biased region" description="Polar residues" evidence="1">
    <location>
        <begin position="399"/>
        <end position="408"/>
    </location>
</feature>
<feature type="compositionally biased region" description="Basic and acidic residues" evidence="1">
    <location>
        <begin position="1209"/>
        <end position="1283"/>
    </location>
</feature>
<feature type="compositionally biased region" description="Low complexity" evidence="1">
    <location>
        <begin position="1308"/>
        <end position="1321"/>
    </location>
</feature>
<gene>
    <name evidence="2" type="ORF">B0H16DRAFT_1483860</name>
</gene>
<organism evidence="2 3">
    <name type="scientific">Mycena metata</name>
    <dbReference type="NCBI Taxonomy" id="1033252"/>
    <lineage>
        <taxon>Eukaryota</taxon>
        <taxon>Fungi</taxon>
        <taxon>Dikarya</taxon>
        <taxon>Basidiomycota</taxon>
        <taxon>Agaricomycotina</taxon>
        <taxon>Agaricomycetes</taxon>
        <taxon>Agaricomycetidae</taxon>
        <taxon>Agaricales</taxon>
        <taxon>Marasmiineae</taxon>
        <taxon>Mycenaceae</taxon>
        <taxon>Mycena</taxon>
    </lineage>
</organism>
<feature type="region of interest" description="Disordered" evidence="1">
    <location>
        <begin position="375"/>
        <end position="724"/>
    </location>
</feature>
<feature type="compositionally biased region" description="Basic and acidic residues" evidence="1">
    <location>
        <begin position="1047"/>
        <end position="1057"/>
    </location>
</feature>
<comment type="caution">
    <text evidence="2">The sequence shown here is derived from an EMBL/GenBank/DDBJ whole genome shotgun (WGS) entry which is preliminary data.</text>
</comment>
<protein>
    <submittedName>
        <fullName evidence="2">Uncharacterized protein</fullName>
    </submittedName>
</protein>
<feature type="compositionally biased region" description="Acidic residues" evidence="1">
    <location>
        <begin position="623"/>
        <end position="632"/>
    </location>
</feature>
<feature type="compositionally biased region" description="Acidic residues" evidence="1">
    <location>
        <begin position="522"/>
        <end position="541"/>
    </location>
</feature>
<feature type="compositionally biased region" description="Basic and acidic residues" evidence="1">
    <location>
        <begin position="1094"/>
        <end position="1114"/>
    </location>
</feature>
<feature type="compositionally biased region" description="Pro residues" evidence="1">
    <location>
        <begin position="1068"/>
        <end position="1090"/>
    </location>
</feature>
<evidence type="ECO:0000256" key="1">
    <source>
        <dbReference type="SAM" id="MobiDB-lite"/>
    </source>
</evidence>
<feature type="compositionally biased region" description="Basic and acidic residues" evidence="1">
    <location>
        <begin position="1168"/>
        <end position="1195"/>
    </location>
</feature>
<name>A0AAD7DVY8_9AGAR</name>